<accession>A0ABX2KLA5</accession>
<evidence type="ECO:0000313" key="2">
    <source>
        <dbReference type="EMBL" id="NUB03904.1"/>
    </source>
</evidence>
<gene>
    <name evidence="2" type="ORF">GBZ48_32340</name>
</gene>
<dbReference type="Proteomes" id="UP000605086">
    <property type="component" value="Unassembled WGS sequence"/>
</dbReference>
<proteinExistence type="predicted"/>
<protein>
    <submittedName>
        <fullName evidence="2">Uncharacterized protein</fullName>
    </submittedName>
</protein>
<dbReference type="RefSeq" id="WP_174474772.1">
    <property type="nucleotide sequence ID" value="NZ_JAGINN010000020.1"/>
</dbReference>
<sequence>MRSFEGQHSDNVAIKRTREQKQRQLVQLKEQLATLKAHAAPAIREALVKRIAELDAEMRQPAKPAREGREGRGEGRGGEGREDAPRHPRREARPSVFRAEDGGDRSAAVTAASVFASPRRRS</sequence>
<evidence type="ECO:0000313" key="3">
    <source>
        <dbReference type="Proteomes" id="UP000605086"/>
    </source>
</evidence>
<feature type="region of interest" description="Disordered" evidence="1">
    <location>
        <begin position="1"/>
        <end position="20"/>
    </location>
</feature>
<feature type="region of interest" description="Disordered" evidence="1">
    <location>
        <begin position="55"/>
        <end position="122"/>
    </location>
</feature>
<dbReference type="EMBL" id="WHOS01000079">
    <property type="protein sequence ID" value="NUB03904.1"/>
    <property type="molecule type" value="Genomic_DNA"/>
</dbReference>
<organism evidence="2 3">
    <name type="scientific">Azospirillum melinis</name>
    <dbReference type="NCBI Taxonomy" id="328839"/>
    <lineage>
        <taxon>Bacteria</taxon>
        <taxon>Pseudomonadati</taxon>
        <taxon>Pseudomonadota</taxon>
        <taxon>Alphaproteobacteria</taxon>
        <taxon>Rhodospirillales</taxon>
        <taxon>Azospirillaceae</taxon>
        <taxon>Azospirillum</taxon>
    </lineage>
</organism>
<name>A0ABX2KLA5_9PROT</name>
<evidence type="ECO:0000256" key="1">
    <source>
        <dbReference type="SAM" id="MobiDB-lite"/>
    </source>
</evidence>
<reference evidence="2 3" key="1">
    <citation type="submission" date="2019-10" db="EMBL/GenBank/DDBJ databases">
        <title>Genome sequence of Azospirillum melinis.</title>
        <authorList>
            <person name="Ambrosini A."/>
            <person name="Sant'Anna F.H."/>
            <person name="Cassan F.D."/>
            <person name="Souza E.M."/>
            <person name="Passaglia L.M.P."/>
        </authorList>
    </citation>
    <scope>NUCLEOTIDE SEQUENCE [LARGE SCALE GENOMIC DNA]</scope>
    <source>
        <strain evidence="2 3">TMCY0552</strain>
    </source>
</reference>
<feature type="compositionally biased region" description="Low complexity" evidence="1">
    <location>
        <begin position="106"/>
        <end position="122"/>
    </location>
</feature>
<feature type="compositionally biased region" description="Basic and acidic residues" evidence="1">
    <location>
        <begin position="55"/>
        <end position="86"/>
    </location>
</feature>
<keyword evidence="3" id="KW-1185">Reference proteome</keyword>
<comment type="caution">
    <text evidence="2">The sequence shown here is derived from an EMBL/GenBank/DDBJ whole genome shotgun (WGS) entry which is preliminary data.</text>
</comment>